<protein>
    <submittedName>
        <fullName evidence="2">Uncharacterized protein</fullName>
    </submittedName>
</protein>
<evidence type="ECO:0000313" key="2">
    <source>
        <dbReference type="EMBL" id="MDO6573658.1"/>
    </source>
</evidence>
<keyword evidence="3" id="KW-1185">Reference proteome</keyword>
<keyword evidence="1" id="KW-1133">Transmembrane helix</keyword>
<reference evidence="2" key="1">
    <citation type="submission" date="2023-07" db="EMBL/GenBank/DDBJ databases">
        <title>Genome content predicts the carbon catabolic preferences of heterotrophic bacteria.</title>
        <authorList>
            <person name="Gralka M."/>
        </authorList>
    </citation>
    <scope>NUCLEOTIDE SEQUENCE</scope>
    <source>
        <strain evidence="2">E2R20</strain>
    </source>
</reference>
<evidence type="ECO:0000313" key="3">
    <source>
        <dbReference type="Proteomes" id="UP001170310"/>
    </source>
</evidence>
<keyword evidence="1" id="KW-0472">Membrane</keyword>
<dbReference type="RefSeq" id="WP_017636704.1">
    <property type="nucleotide sequence ID" value="NZ_JAUOQO010000004.1"/>
</dbReference>
<gene>
    <name evidence="2" type="ORF">Q4528_05745</name>
</gene>
<proteinExistence type="predicted"/>
<accession>A0AAW7YQY9</accession>
<sequence>MNQYQEFLNHPDSFIFILFIFYLIASLFFFTLTVFIGLKPVSFKEKIITILVLTIILTLTLTGLSYVIIH</sequence>
<dbReference type="EMBL" id="JAUOQO010000004">
    <property type="protein sequence ID" value="MDO6573658.1"/>
    <property type="molecule type" value="Genomic_DNA"/>
</dbReference>
<feature type="transmembrane region" description="Helical" evidence="1">
    <location>
        <begin position="50"/>
        <end position="69"/>
    </location>
</feature>
<evidence type="ECO:0000256" key="1">
    <source>
        <dbReference type="SAM" id="Phobius"/>
    </source>
</evidence>
<feature type="transmembrane region" description="Helical" evidence="1">
    <location>
        <begin position="14"/>
        <end position="38"/>
    </location>
</feature>
<keyword evidence="1" id="KW-0812">Transmembrane</keyword>
<comment type="caution">
    <text evidence="2">The sequence shown here is derived from an EMBL/GenBank/DDBJ whole genome shotgun (WGS) entry which is preliminary data.</text>
</comment>
<dbReference type="AlphaFoldDB" id="A0AAW7YQY9"/>
<dbReference type="Proteomes" id="UP001170310">
    <property type="component" value="Unassembled WGS sequence"/>
</dbReference>
<name>A0AAW7YQY9_9STAP</name>
<organism evidence="2 3">
    <name type="scientific">Staphylococcus pasteuri_A</name>
    <dbReference type="NCBI Taxonomy" id="3062664"/>
    <lineage>
        <taxon>Bacteria</taxon>
        <taxon>Bacillati</taxon>
        <taxon>Bacillota</taxon>
        <taxon>Bacilli</taxon>
        <taxon>Bacillales</taxon>
        <taxon>Staphylococcaceae</taxon>
        <taxon>Staphylococcus</taxon>
    </lineage>
</organism>